<organism evidence="1 2">
    <name type="scientific">Echinococcus granulosus</name>
    <name type="common">Hydatid tapeworm</name>
    <dbReference type="NCBI Taxonomy" id="6210"/>
    <lineage>
        <taxon>Eukaryota</taxon>
        <taxon>Metazoa</taxon>
        <taxon>Spiralia</taxon>
        <taxon>Lophotrochozoa</taxon>
        <taxon>Platyhelminthes</taxon>
        <taxon>Cestoda</taxon>
        <taxon>Eucestoda</taxon>
        <taxon>Cyclophyllidea</taxon>
        <taxon>Taeniidae</taxon>
        <taxon>Echinococcus</taxon>
        <taxon>Echinococcus granulosus group</taxon>
    </lineage>
</organism>
<dbReference type="Proteomes" id="UP000019149">
    <property type="component" value="Unassembled WGS sequence"/>
</dbReference>
<evidence type="ECO:0000313" key="1">
    <source>
        <dbReference type="EMBL" id="EUB58475.1"/>
    </source>
</evidence>
<protein>
    <submittedName>
        <fullName evidence="1">Uncharacterized protein</fullName>
    </submittedName>
</protein>
<comment type="caution">
    <text evidence="1">The sequence shown here is derived from an EMBL/GenBank/DDBJ whole genome shotgun (WGS) entry which is preliminary data.</text>
</comment>
<accession>W6UBK5</accession>
<dbReference type="RefSeq" id="XP_024349671.1">
    <property type="nucleotide sequence ID" value="XM_024495905.1"/>
</dbReference>
<evidence type="ECO:0000313" key="2">
    <source>
        <dbReference type="Proteomes" id="UP000019149"/>
    </source>
</evidence>
<proteinExistence type="predicted"/>
<gene>
    <name evidence="1" type="ORF">EGR_06656</name>
</gene>
<sequence length="138" mass="15069">MHSLALAASLPPGHYHHDRTSRARVHHVCTHTRAGVSIRIRQAVGRRSFALSPSLPLSTLLSPPPQVYEMWSTDKARPPAAAAAATAALTLFTPPSLAFCASQQHTTRRSALQRGHASQRLCVRACVHTHAHIILRVR</sequence>
<dbReference type="CTD" id="36342371"/>
<dbReference type="EMBL" id="APAU02000061">
    <property type="protein sequence ID" value="EUB58475.1"/>
    <property type="molecule type" value="Genomic_DNA"/>
</dbReference>
<dbReference type="AlphaFoldDB" id="W6UBK5"/>
<dbReference type="GeneID" id="36342371"/>
<name>W6UBK5_ECHGR</name>
<dbReference type="KEGG" id="egl:EGR_06656"/>
<keyword evidence="2" id="KW-1185">Reference proteome</keyword>
<reference evidence="1 2" key="1">
    <citation type="journal article" date="2013" name="Nat. Genet.">
        <title>The genome of the hydatid tapeworm Echinococcus granulosus.</title>
        <authorList>
            <person name="Zheng H."/>
            <person name="Zhang W."/>
            <person name="Zhang L."/>
            <person name="Zhang Z."/>
            <person name="Li J."/>
            <person name="Lu G."/>
            <person name="Zhu Y."/>
            <person name="Wang Y."/>
            <person name="Huang Y."/>
            <person name="Liu J."/>
            <person name="Kang H."/>
            <person name="Chen J."/>
            <person name="Wang L."/>
            <person name="Chen A."/>
            <person name="Yu S."/>
            <person name="Gao Z."/>
            <person name="Jin L."/>
            <person name="Gu W."/>
            <person name="Wang Z."/>
            <person name="Zhao L."/>
            <person name="Shi B."/>
            <person name="Wen H."/>
            <person name="Lin R."/>
            <person name="Jones M.K."/>
            <person name="Brejova B."/>
            <person name="Vinar T."/>
            <person name="Zhao G."/>
            <person name="McManus D.P."/>
            <person name="Chen Z."/>
            <person name="Zhou Y."/>
            <person name="Wang S."/>
        </authorList>
    </citation>
    <scope>NUCLEOTIDE SEQUENCE [LARGE SCALE GENOMIC DNA]</scope>
</reference>